<feature type="compositionally biased region" description="Basic residues" evidence="1">
    <location>
        <begin position="647"/>
        <end position="658"/>
    </location>
</feature>
<reference evidence="3" key="1">
    <citation type="submission" date="2023-04" db="EMBL/GenBank/DDBJ databases">
        <title>Black Yeasts Isolated from many extreme environments.</title>
        <authorList>
            <person name="Coleine C."/>
            <person name="Stajich J.E."/>
            <person name="Selbmann L."/>
        </authorList>
    </citation>
    <scope>NUCLEOTIDE SEQUENCE</scope>
    <source>
        <strain evidence="3">CCFEE 5312</strain>
    </source>
</reference>
<comment type="caution">
    <text evidence="3">The sequence shown here is derived from an EMBL/GenBank/DDBJ whole genome shotgun (WGS) entry which is preliminary data.</text>
</comment>
<feature type="domain" description="Peptidase C19 ubiquitin carboxyl-terminal hydrolase" evidence="2">
    <location>
        <begin position="39"/>
        <end position="358"/>
    </location>
</feature>
<accession>A0AAJ0GFN3</accession>
<evidence type="ECO:0000313" key="3">
    <source>
        <dbReference type="EMBL" id="KAK3056609.1"/>
    </source>
</evidence>
<feature type="region of interest" description="Disordered" evidence="1">
    <location>
        <begin position="616"/>
        <end position="673"/>
    </location>
</feature>
<gene>
    <name evidence="3" type="ORF">LTR09_002402</name>
</gene>
<keyword evidence="4" id="KW-1185">Reference proteome</keyword>
<dbReference type="InterPro" id="IPR001394">
    <property type="entry name" value="Peptidase_C19_UCH"/>
</dbReference>
<dbReference type="Gene3D" id="3.90.70.10">
    <property type="entry name" value="Cysteine proteinases"/>
    <property type="match status" value="1"/>
</dbReference>
<dbReference type="GO" id="GO:0016579">
    <property type="term" value="P:protein deubiquitination"/>
    <property type="evidence" value="ECO:0007669"/>
    <property type="project" value="InterPro"/>
</dbReference>
<dbReference type="Proteomes" id="UP001271007">
    <property type="component" value="Unassembled WGS sequence"/>
</dbReference>
<evidence type="ECO:0000256" key="1">
    <source>
        <dbReference type="SAM" id="MobiDB-lite"/>
    </source>
</evidence>
<dbReference type="InterPro" id="IPR038765">
    <property type="entry name" value="Papain-like_cys_pep_sf"/>
</dbReference>
<evidence type="ECO:0000259" key="2">
    <source>
        <dbReference type="Pfam" id="PF00443"/>
    </source>
</evidence>
<evidence type="ECO:0000313" key="4">
    <source>
        <dbReference type="Proteomes" id="UP001271007"/>
    </source>
</evidence>
<proteinExistence type="predicted"/>
<dbReference type="GO" id="GO:0004843">
    <property type="term" value="F:cysteine-type deubiquitinase activity"/>
    <property type="evidence" value="ECO:0007669"/>
    <property type="project" value="InterPro"/>
</dbReference>
<dbReference type="Pfam" id="PF00443">
    <property type="entry name" value="UCH"/>
    <property type="match status" value="1"/>
</dbReference>
<organism evidence="3 4">
    <name type="scientific">Extremus antarcticus</name>
    <dbReference type="NCBI Taxonomy" id="702011"/>
    <lineage>
        <taxon>Eukaryota</taxon>
        <taxon>Fungi</taxon>
        <taxon>Dikarya</taxon>
        <taxon>Ascomycota</taxon>
        <taxon>Pezizomycotina</taxon>
        <taxon>Dothideomycetes</taxon>
        <taxon>Dothideomycetidae</taxon>
        <taxon>Mycosphaerellales</taxon>
        <taxon>Extremaceae</taxon>
        <taxon>Extremus</taxon>
    </lineage>
</organism>
<dbReference type="AlphaFoldDB" id="A0AAJ0GFN3"/>
<dbReference type="EMBL" id="JAWDJX010000005">
    <property type="protein sequence ID" value="KAK3056609.1"/>
    <property type="molecule type" value="Genomic_DNA"/>
</dbReference>
<sequence length="673" mass="77422">MEMANTTGQKRKRNISEPVDTTPAGQSDPEVETKRYSRGLPNYTNGYCYRNAVLQCLISFPEFDQFCKDRHQDCEVGRWQCLPCALQYLTSVYWEEYDDDDALELAAKDFHRVLEATVPDDDPMAKVFNSDKGGHPAKFLGYLLKLFKPLESVEGPSTTKSLFNIKQDVTWICEDCGRSFFHHENGDETGHFQLPAIVAPYVWEESLANYFRNEYYRTGVRSVPDCTPFWNKLSMIEPRTMIRKHSRPGSVKHGRYTVEKEITEAPEMLIVEFPQSIKDHEGKTGIEAHEGKTSIDGHDGTRFVEHLDIGYTKDGKRLLYRLQAIVAGSDELYHVISAVRQPDGTQFRTINDLEVSQSWPGIGNIMELLRPKAHVNFTHKKGVFPFYINLLFYRKRQHDAESVLVSCQYWDREVHFYVYLVMFCFTSLVNLLELRKCSPAVGWLDWKTQLVLENTRPLIVGTTANLSSMATLKDVEASCAICGASSQHGECPHEAQSLERAIEQALKRWSGLQAIRDWALVHARNQVIETFEQLKYARFQAHERYLQTLPCYTLFERYGNPPLTAPQLNNLRQQMSQAQSIYQSGVDEDWRRCCLKYPEVLDYYLGLVDFGFPDDRDPSMRDPRFGGPINDPKKLKHRRGSVDSGKGHRKRSRRRNSRGRTPPAAPMAGSRRR</sequence>
<dbReference type="SUPFAM" id="SSF54001">
    <property type="entry name" value="Cysteine proteinases"/>
    <property type="match status" value="1"/>
</dbReference>
<feature type="region of interest" description="Disordered" evidence="1">
    <location>
        <begin position="1"/>
        <end position="37"/>
    </location>
</feature>
<name>A0AAJ0GFN3_9PEZI</name>
<protein>
    <recommendedName>
        <fullName evidence="2">Peptidase C19 ubiquitin carboxyl-terminal hydrolase domain-containing protein</fullName>
    </recommendedName>
</protein>